<feature type="compositionally biased region" description="Low complexity" evidence="9">
    <location>
        <begin position="41"/>
        <end position="63"/>
    </location>
</feature>
<comment type="similarity">
    <text evidence="2">Belongs to the TAF4 family.</text>
</comment>
<evidence type="ECO:0000256" key="3">
    <source>
        <dbReference type="ARBA" id="ARBA00017306"/>
    </source>
</evidence>
<feature type="region of interest" description="Disordered" evidence="9">
    <location>
        <begin position="1"/>
        <end position="136"/>
    </location>
</feature>
<proteinExistence type="inferred from homology"/>
<evidence type="ECO:0000256" key="4">
    <source>
        <dbReference type="ARBA" id="ARBA00023015"/>
    </source>
</evidence>
<feature type="compositionally biased region" description="Basic and acidic residues" evidence="9">
    <location>
        <begin position="390"/>
        <end position="434"/>
    </location>
</feature>
<feature type="region of interest" description="Disordered" evidence="9">
    <location>
        <begin position="462"/>
        <end position="494"/>
    </location>
</feature>
<feature type="region of interest" description="Disordered" evidence="9">
    <location>
        <begin position="383"/>
        <end position="438"/>
    </location>
</feature>
<protein>
    <recommendedName>
        <fullName evidence="3">Transcription initiation factor TFIID subunit 4</fullName>
    </recommendedName>
    <alternativeName>
        <fullName evidence="8">TBP-associated factor 4</fullName>
    </alternativeName>
</protein>
<accession>A0A0N1P1M4</accession>
<dbReference type="GO" id="GO:0005669">
    <property type="term" value="C:transcription factor TFIID complex"/>
    <property type="evidence" value="ECO:0007669"/>
    <property type="project" value="InterPro"/>
</dbReference>
<dbReference type="InterPro" id="IPR007900">
    <property type="entry name" value="TAF4_C"/>
</dbReference>
<evidence type="ECO:0000256" key="9">
    <source>
        <dbReference type="SAM" id="MobiDB-lite"/>
    </source>
</evidence>
<evidence type="ECO:0000256" key="7">
    <source>
        <dbReference type="ARBA" id="ARBA00025346"/>
    </source>
</evidence>
<evidence type="ECO:0000256" key="8">
    <source>
        <dbReference type="ARBA" id="ARBA00031747"/>
    </source>
</evidence>
<evidence type="ECO:0000313" key="12">
    <source>
        <dbReference type="Proteomes" id="UP000038010"/>
    </source>
</evidence>
<feature type="compositionally biased region" description="Low complexity" evidence="9">
    <location>
        <begin position="153"/>
        <end position="164"/>
    </location>
</feature>
<dbReference type="VEuPathDB" id="FungiDB:AB675_8136"/>
<feature type="domain" description="Transcription initiation factor TFIID component TAF4 C-terminal" evidence="10">
    <location>
        <begin position="271"/>
        <end position="529"/>
    </location>
</feature>
<dbReference type="GeneID" id="28740438"/>
<keyword evidence="5" id="KW-0804">Transcription</keyword>
<reference evidence="11 12" key="1">
    <citation type="submission" date="2015-06" db="EMBL/GenBank/DDBJ databases">
        <title>Draft genome of the ant-associated black yeast Phialophora attae CBS 131958.</title>
        <authorList>
            <person name="Moreno L.F."/>
            <person name="Stielow B.J."/>
            <person name="de Hoog S."/>
            <person name="Vicente V.A."/>
            <person name="Weiss V.A."/>
            <person name="de Vries M."/>
            <person name="Cruz L.M."/>
            <person name="Souza E.M."/>
        </authorList>
    </citation>
    <scope>NUCLEOTIDE SEQUENCE [LARGE SCALE GENOMIC DNA]</scope>
    <source>
        <strain evidence="11 12">CBS 131958</strain>
    </source>
</reference>
<name>A0A0N1P1M4_9EURO</name>
<feature type="compositionally biased region" description="Basic and acidic residues" evidence="9">
    <location>
        <begin position="175"/>
        <end position="191"/>
    </location>
</feature>
<keyword evidence="4" id="KW-0805">Transcription regulation</keyword>
<feature type="compositionally biased region" description="Polar residues" evidence="9">
    <location>
        <begin position="19"/>
        <end position="33"/>
    </location>
</feature>
<dbReference type="EMBL" id="LFJN01000010">
    <property type="protein sequence ID" value="KPI40980.1"/>
    <property type="molecule type" value="Genomic_DNA"/>
</dbReference>
<keyword evidence="12" id="KW-1185">Reference proteome</keyword>
<feature type="compositionally biased region" description="Polar residues" evidence="9">
    <location>
        <begin position="125"/>
        <end position="134"/>
    </location>
</feature>
<dbReference type="GO" id="GO:0006352">
    <property type="term" value="P:DNA-templated transcription initiation"/>
    <property type="evidence" value="ECO:0007669"/>
    <property type="project" value="InterPro"/>
</dbReference>
<dbReference type="Proteomes" id="UP000038010">
    <property type="component" value="Unassembled WGS sequence"/>
</dbReference>
<evidence type="ECO:0000259" key="10">
    <source>
        <dbReference type="Pfam" id="PF05236"/>
    </source>
</evidence>
<comment type="function">
    <text evidence="7">Functions as a component of the DNA-binding general transcription factor complex TFIID. Binding of TFIID to a promoter (with or without TATA element) is the initial step in pre-initiation complex (PIC) formation. TFIID plays a key role in the regulation of gene expression by RNA polymerase II through different activities such as transcription activator interaction, core promoter recognition and selectivity, TFIIA and TFIIB interaction, chromatin modification (histone acetylation by TAF1), facilitation of DNA opening and initiation of transcription.</text>
</comment>
<comment type="caution">
    <text evidence="11">The sequence shown here is derived from an EMBL/GenBank/DDBJ whole genome shotgun (WGS) entry which is preliminary data.</text>
</comment>
<feature type="region of interest" description="Disordered" evidence="9">
    <location>
        <begin position="149"/>
        <end position="191"/>
    </location>
</feature>
<sequence>MNSHGVNSHAPPQRPQFPPNNVSYRSDYSQPNGRPSPVNIPSPQASFNSPSPQSQFSPTFSQPAAKRPRLEDGPPSFSGSPHPLTPTAQATSPLAGPSVNGAMPQPTRPGTMPPPQRPVDREMGNAQQDSNTWTGAGVKLEENQQNLNRLDWTPTTPTQGIPPTNSIDGPADQSRNTHEDQARHEARLDWEESRKVQNPLWQPFLYGGNLNERMRKISQQEHLTDPQAGVLVNTHKGGPPPVARVNGEQGATRVIDKGQAILDYHKGDRLGDILKCVMLATKTRLTGLVSQSSRLAKERRLHSKGRVPTEWEDLAVPLDATGDAVAVEGAAATVTPNPLKRTLDQANSDGMSERSASLPPNSQVAILRRVMAEEKIAEDARRAKRAKRKAAADEAAEKERRAKEDDAVNKASAEEPKKSQKAAKVEQNKLREAQQHNTVNTAAQMALGGIMKKSKKYAWMAGGAASGTSTPTKPGLGAGSSAASTPKAVEKPKPVAREKLFSAWDEDKDPGIQARDVLSVLQIDGKATRAYTRGSATLR</sequence>
<feature type="region of interest" description="Disordered" evidence="9">
    <location>
        <begin position="337"/>
        <end position="361"/>
    </location>
</feature>
<dbReference type="OrthoDB" id="21060at2759"/>
<evidence type="ECO:0000256" key="6">
    <source>
        <dbReference type="ARBA" id="ARBA00023242"/>
    </source>
</evidence>
<evidence type="ECO:0000313" key="11">
    <source>
        <dbReference type="EMBL" id="KPI40980.1"/>
    </source>
</evidence>
<dbReference type="RefSeq" id="XP_018000943.1">
    <property type="nucleotide sequence ID" value="XM_018148559.1"/>
</dbReference>
<comment type="subcellular location">
    <subcellularLocation>
        <location evidence="1">Nucleus</location>
    </subcellularLocation>
</comment>
<evidence type="ECO:0000256" key="2">
    <source>
        <dbReference type="ARBA" id="ARBA00006178"/>
    </source>
</evidence>
<dbReference type="STRING" id="1664694.A0A0N1P1M4"/>
<dbReference type="AlphaFoldDB" id="A0A0N1P1M4"/>
<evidence type="ECO:0000256" key="1">
    <source>
        <dbReference type="ARBA" id="ARBA00004123"/>
    </source>
</evidence>
<feature type="compositionally biased region" description="Polar residues" evidence="9">
    <location>
        <begin position="344"/>
        <end position="361"/>
    </location>
</feature>
<organism evidence="11 12">
    <name type="scientific">Cyphellophora attinorum</name>
    <dbReference type="NCBI Taxonomy" id="1664694"/>
    <lineage>
        <taxon>Eukaryota</taxon>
        <taxon>Fungi</taxon>
        <taxon>Dikarya</taxon>
        <taxon>Ascomycota</taxon>
        <taxon>Pezizomycotina</taxon>
        <taxon>Eurotiomycetes</taxon>
        <taxon>Chaetothyriomycetidae</taxon>
        <taxon>Chaetothyriales</taxon>
        <taxon>Cyphellophoraceae</taxon>
        <taxon>Cyphellophora</taxon>
    </lineage>
</organism>
<keyword evidence="6" id="KW-0539">Nucleus</keyword>
<evidence type="ECO:0000256" key="5">
    <source>
        <dbReference type="ARBA" id="ARBA00023163"/>
    </source>
</evidence>
<dbReference type="Pfam" id="PF05236">
    <property type="entry name" value="TAF4"/>
    <property type="match status" value="1"/>
</dbReference>
<gene>
    <name evidence="11" type="ORF">AB675_8136</name>
</gene>